<keyword evidence="2" id="KW-0040">ANK repeat</keyword>
<feature type="compositionally biased region" description="Polar residues" evidence="3">
    <location>
        <begin position="51"/>
        <end position="60"/>
    </location>
</feature>
<gene>
    <name evidence="5" type="ORF">CLIM01_04306</name>
</gene>
<dbReference type="InterPro" id="IPR002110">
    <property type="entry name" value="Ankyrin_rpt"/>
</dbReference>
<dbReference type="InterPro" id="IPR036770">
    <property type="entry name" value="Ankyrin_rpt-contain_sf"/>
</dbReference>
<feature type="compositionally biased region" description="Pro residues" evidence="3">
    <location>
        <begin position="34"/>
        <end position="50"/>
    </location>
</feature>
<dbReference type="EMBL" id="JARUPT010000099">
    <property type="protein sequence ID" value="KAK0378340.1"/>
    <property type="molecule type" value="Genomic_DNA"/>
</dbReference>
<proteinExistence type="predicted"/>
<protein>
    <recommendedName>
        <fullName evidence="4">Nephrocystin 3-like N-terminal domain-containing protein</fullName>
    </recommendedName>
</protein>
<dbReference type="PANTHER" id="PTHR10039:SF16">
    <property type="entry name" value="GPI INOSITOL-DEACYLASE"/>
    <property type="match status" value="1"/>
</dbReference>
<evidence type="ECO:0000313" key="5">
    <source>
        <dbReference type="EMBL" id="KAK0378340.1"/>
    </source>
</evidence>
<dbReference type="PANTHER" id="PTHR10039">
    <property type="entry name" value="AMELOGENIN"/>
    <property type="match status" value="1"/>
</dbReference>
<dbReference type="Gene3D" id="1.25.40.20">
    <property type="entry name" value="Ankyrin repeat-containing domain"/>
    <property type="match status" value="1"/>
</dbReference>
<keyword evidence="6" id="KW-1185">Reference proteome</keyword>
<dbReference type="Pfam" id="PF24883">
    <property type="entry name" value="NPHP3_N"/>
    <property type="match status" value="1"/>
</dbReference>
<feature type="compositionally biased region" description="Polar residues" evidence="3">
    <location>
        <begin position="67"/>
        <end position="79"/>
    </location>
</feature>
<dbReference type="Gene3D" id="3.40.50.300">
    <property type="entry name" value="P-loop containing nucleotide triphosphate hydrolases"/>
    <property type="match status" value="1"/>
</dbReference>
<evidence type="ECO:0000259" key="4">
    <source>
        <dbReference type="Pfam" id="PF24883"/>
    </source>
</evidence>
<evidence type="ECO:0000256" key="1">
    <source>
        <dbReference type="ARBA" id="ARBA00022737"/>
    </source>
</evidence>
<feature type="compositionally biased region" description="Basic and acidic residues" evidence="3">
    <location>
        <begin position="80"/>
        <end position="95"/>
    </location>
</feature>
<evidence type="ECO:0000313" key="6">
    <source>
        <dbReference type="Proteomes" id="UP001169217"/>
    </source>
</evidence>
<evidence type="ECO:0000256" key="3">
    <source>
        <dbReference type="SAM" id="MobiDB-lite"/>
    </source>
</evidence>
<dbReference type="PROSITE" id="PS50088">
    <property type="entry name" value="ANK_REPEAT"/>
    <property type="match status" value="1"/>
</dbReference>
<keyword evidence="1" id="KW-0677">Repeat</keyword>
<reference evidence="5" key="1">
    <citation type="submission" date="2023-04" db="EMBL/GenBank/DDBJ databases">
        <title>Colletotrichum limetticola genome sequence.</title>
        <authorList>
            <person name="Baroncelli R."/>
        </authorList>
    </citation>
    <scope>NUCLEOTIDE SEQUENCE</scope>
    <source>
        <strain evidence="5">KLA-Anderson</strain>
    </source>
</reference>
<dbReference type="InterPro" id="IPR027417">
    <property type="entry name" value="P-loop_NTPase"/>
</dbReference>
<name>A0ABQ9Q3G6_9PEZI</name>
<dbReference type="SUPFAM" id="SSF48403">
    <property type="entry name" value="Ankyrin repeat"/>
    <property type="match status" value="1"/>
</dbReference>
<feature type="domain" description="Nephrocystin 3-like N-terminal" evidence="4">
    <location>
        <begin position="393"/>
        <end position="567"/>
    </location>
</feature>
<feature type="region of interest" description="Disordered" evidence="3">
    <location>
        <begin position="26"/>
        <end position="98"/>
    </location>
</feature>
<comment type="caution">
    <text evidence="5">The sequence shown here is derived from an EMBL/GenBank/DDBJ whole genome shotgun (WGS) entry which is preliminary data.</text>
</comment>
<accession>A0ABQ9Q3G6</accession>
<evidence type="ECO:0000256" key="2">
    <source>
        <dbReference type="PROSITE-ProRule" id="PRU00023"/>
    </source>
</evidence>
<dbReference type="Proteomes" id="UP001169217">
    <property type="component" value="Unassembled WGS sequence"/>
</dbReference>
<dbReference type="InterPro" id="IPR056884">
    <property type="entry name" value="NPHP3-like_N"/>
</dbReference>
<feature type="repeat" description="ANK" evidence="2">
    <location>
        <begin position="904"/>
        <end position="931"/>
    </location>
</feature>
<organism evidence="5 6">
    <name type="scientific">Colletotrichum limetticola</name>
    <dbReference type="NCBI Taxonomy" id="1209924"/>
    <lineage>
        <taxon>Eukaryota</taxon>
        <taxon>Fungi</taxon>
        <taxon>Dikarya</taxon>
        <taxon>Ascomycota</taxon>
        <taxon>Pezizomycotina</taxon>
        <taxon>Sordariomycetes</taxon>
        <taxon>Hypocreomycetidae</taxon>
        <taxon>Glomerellales</taxon>
        <taxon>Glomerellaceae</taxon>
        <taxon>Colletotrichum</taxon>
        <taxon>Colletotrichum acutatum species complex</taxon>
    </lineage>
</organism>
<sequence length="1158" mass="130259">MMAETKSSEGTKTSCVSALISCFNLGSKKKPSASPEPTPKPAVPYEPKPQSPTKSAGDSVSNDKAESISSKHAGTGNTDADSKHSRESTEAHDEAPSSDIQLVKCQPIIVTENAPVDLWHEALNNTHQDTKSWMGKFGVDRSSTIQVQELTTLVRQSEETYQDASSGLKIGERNILWRDYANRVVAWVTMIGDISVPFAPAPVSPVWSTLRVLLQAETSRVEQITAAFGAADRILSIVRRGQIYECVYGLSSANLTEPSRALLRDSVIELYRSSLDLLASTSTQLNGQESWATQFLTALTDPDRAESLLSDLTAAENDVSKNAEACVCESTERNLELLQSLHSPLRRIDDRVVQLLDCFKEMESRDREHAMNYISDVKVDEIHVAKKELRTEGTCEWLIQHPSFLAWEEPSSSSILWLNGQVGAGKSFITSRVIDRYRTRPEDSLGSPENDEGFAHFYCDRSLVGRRDIKSILSSYIVQLLTVSRHRDRWHKKLLMFCKNAAASRRSLEISECERFVRDLVNTYPRSILILDALDECEQRSRTQIVGFFRALVRDSDRPVKVFISSRPETDIMELMKMSSSIQISTSDSQGDIEKYINLKLSQVGISPVWKRQSVQSLVRKTLLEKHGGMFKWVQLQWDQLEPLNTEADVRQRLKKLPGGLVASYEEICSQQDGHALMILMRAAMWVKWTETPMSTKLLLQAVKLPFCQTHEELEAVLDEESITETELGNICRHLITYEKYLGWRFPHASIGEFFDNKLSHWTDNSEQYVAVSLLLQASSPRERPRYKDWRSMTFPEYAHTIWPDFVRRIYERRPKTNEISGVLGYCLGLGDTADTSSFRYQTDMDGKGALRREWLLQDHGALQPWRTPVLAICDLGSLDLLKHLHRIGFDFTQTTTSRMGFFLSAAARRGYDDICPFLIDHGAEINVVDDTGYSHEATPLLNARHCLSTFELLLSRGADPNLHRDHTPLCNFLEYDADFLEYAAPTDVLSALLDWKADPNFPCKRGGVLCCLESALGSDNSNGLKLLLKHGLDVTLWEEEESILERAAFQDAVGCSRVLIEELGLDANSLNGGIYGSMLGAAVGEGSEKMVRHLIEEAKVDPKILLSNPPKSMDHSTSYPMAHLLLERQYLTQEDLHKIGVRPKAIQEAVERINSSD</sequence>